<evidence type="ECO:0000313" key="2">
    <source>
        <dbReference type="EMBL" id="HIT46962.1"/>
    </source>
</evidence>
<dbReference type="Proteomes" id="UP000886881">
    <property type="component" value="Unassembled WGS sequence"/>
</dbReference>
<dbReference type="AlphaFoldDB" id="A0A9D1GP78"/>
<reference evidence="2" key="2">
    <citation type="journal article" date="2021" name="PeerJ">
        <title>Extensive microbial diversity within the chicken gut microbiome revealed by metagenomics and culture.</title>
        <authorList>
            <person name="Gilroy R."/>
            <person name="Ravi A."/>
            <person name="Getino M."/>
            <person name="Pursley I."/>
            <person name="Horton D.L."/>
            <person name="Alikhan N.F."/>
            <person name="Baker D."/>
            <person name="Gharbi K."/>
            <person name="Hall N."/>
            <person name="Watson M."/>
            <person name="Adriaenssens E.M."/>
            <person name="Foster-Nyarko E."/>
            <person name="Jarju S."/>
            <person name="Secka A."/>
            <person name="Antonio M."/>
            <person name="Oren A."/>
            <person name="Chaudhuri R.R."/>
            <person name="La Ragione R."/>
            <person name="Hildebrand F."/>
            <person name="Pallen M.J."/>
        </authorList>
    </citation>
    <scope>NUCLEOTIDE SEQUENCE</scope>
    <source>
        <strain evidence="2">ChiHecec2B26-709</strain>
    </source>
</reference>
<name>A0A9D1GP78_9BACT</name>
<proteinExistence type="predicted"/>
<reference evidence="2" key="1">
    <citation type="submission" date="2020-10" db="EMBL/GenBank/DDBJ databases">
        <authorList>
            <person name="Gilroy R."/>
        </authorList>
    </citation>
    <scope>NUCLEOTIDE SEQUENCE</scope>
    <source>
        <strain evidence="2">ChiHecec2B26-709</strain>
    </source>
</reference>
<accession>A0A9D1GP78</accession>
<evidence type="ECO:0000256" key="1">
    <source>
        <dbReference type="SAM" id="SignalP"/>
    </source>
</evidence>
<sequence>MKPAQNLKALLLLMAALAAVPAAMQAKNRISSYLRPYDEGPLRWEEFSLKITHADSTSAALSNVLRPETSKEKFGNMVVRRMVMGNYFDKDESWVSPESRSELNLKYLQTIFDISELYRRKIQRRLDTFSPRLATEIDSLSTERLKTLEELRKESSYGNDAAAVERFASEVGKELSEYPAVEYSVPEFSCNDFIYGMYLGFGTTVPFGESAVYFAPAYSFLFGFEFGYRRSSWYVDASTGAGRVLEALPTSTMWQTSDIFAYSNLNLLYRYAAVDSDSWKLGPLTGISYATYERFISKSELDPLARDLDGIKFSLGVEADWKYRKLLNLTTIPGEYVESTIKARLYASREQYFNAFGGWSLNFSLIFNWSGRMLKMRSE</sequence>
<protein>
    <submittedName>
        <fullName evidence="2">Uncharacterized protein</fullName>
    </submittedName>
</protein>
<keyword evidence="1" id="KW-0732">Signal</keyword>
<comment type="caution">
    <text evidence="2">The sequence shown here is derived from an EMBL/GenBank/DDBJ whole genome shotgun (WGS) entry which is preliminary data.</text>
</comment>
<evidence type="ECO:0000313" key="3">
    <source>
        <dbReference type="Proteomes" id="UP000886881"/>
    </source>
</evidence>
<organism evidence="2 3">
    <name type="scientific">Candidatus Cryptobacteroides merdipullorum</name>
    <dbReference type="NCBI Taxonomy" id="2840771"/>
    <lineage>
        <taxon>Bacteria</taxon>
        <taxon>Pseudomonadati</taxon>
        <taxon>Bacteroidota</taxon>
        <taxon>Bacteroidia</taxon>
        <taxon>Bacteroidales</taxon>
        <taxon>Candidatus Cryptobacteroides</taxon>
    </lineage>
</organism>
<dbReference type="EMBL" id="DVLC01000072">
    <property type="protein sequence ID" value="HIT46962.1"/>
    <property type="molecule type" value="Genomic_DNA"/>
</dbReference>
<feature type="signal peptide" evidence="1">
    <location>
        <begin position="1"/>
        <end position="18"/>
    </location>
</feature>
<feature type="chain" id="PRO_5039049639" evidence="1">
    <location>
        <begin position="19"/>
        <end position="379"/>
    </location>
</feature>
<gene>
    <name evidence="2" type="ORF">IAC35_03780</name>
</gene>